<reference evidence="5 6" key="1">
    <citation type="submission" date="2016-01" db="EMBL/GenBank/DDBJ databases">
        <authorList>
            <person name="Regsiter A."/>
            <person name="william w."/>
        </authorList>
    </citation>
    <scope>NUCLEOTIDE SEQUENCE [LARGE SCALE GENOMIC DNA]</scope>
    <source>
        <strain evidence="5 6">CFBP 6927</strain>
    </source>
</reference>
<dbReference type="Pfam" id="PF18013">
    <property type="entry name" value="Phage_lysozyme2"/>
    <property type="match status" value="1"/>
</dbReference>
<keyword evidence="3" id="KW-0472">Membrane</keyword>
<evidence type="ECO:0000259" key="4">
    <source>
        <dbReference type="Pfam" id="PF18013"/>
    </source>
</evidence>
<dbReference type="EMBL" id="FBWH01000034">
    <property type="protein sequence ID" value="CUX43120.1"/>
    <property type="molecule type" value="Genomic_DNA"/>
</dbReference>
<feature type="coiled-coil region" evidence="1">
    <location>
        <begin position="65"/>
        <end position="108"/>
    </location>
</feature>
<feature type="compositionally biased region" description="Basic and acidic residues" evidence="2">
    <location>
        <begin position="221"/>
        <end position="237"/>
    </location>
</feature>
<comment type="caution">
    <text evidence="5">The sequence shown here is derived from an EMBL/GenBank/DDBJ whole genome shotgun (WGS) entry which is preliminary data.</text>
</comment>
<feature type="transmembrane region" description="Helical" evidence="3">
    <location>
        <begin position="168"/>
        <end position="189"/>
    </location>
</feature>
<feature type="transmembrane region" description="Helical" evidence="3">
    <location>
        <begin position="135"/>
        <end position="156"/>
    </location>
</feature>
<evidence type="ECO:0000313" key="5">
    <source>
        <dbReference type="EMBL" id="CUX43120.1"/>
    </source>
</evidence>
<sequence length="392" mass="42367">MNPLVAIAIALVPDLVRLIAGDKAGAFSEKVAAVVKEKTETDDGGAAQAKVDADPQVRAQLQKALVDAALNETKEQNRAEEAKREIEFEALKEQFAEAGREREDAMIRFREELQSIQNARSFYADLAKSGNPAAWINPLLSVVITLGFLALVYLLLYAPAQDVEKNQVFNIALGALATAFATVIGFHFGSSSGSKQKDNVNAAIMAEQVAKLEEQQGGPVSRDKARAGEIADSRSETTKSTGSGSGDLFNQKAPGIMADLMKDVGITDFQAGGILGNIGHECAGFKHFQEIGVKPPKGGWGWCQWTGVRRTAFMQWIAQRGYAPESDEANYGFLVYELNGSEQSALAHLKKTGSLEEATKSFMEKFERPGAPHLNSRLAWAKRAMKAFGEGV</sequence>
<dbReference type="Proteomes" id="UP000191812">
    <property type="component" value="Unassembled WGS sequence"/>
</dbReference>
<evidence type="ECO:0000256" key="3">
    <source>
        <dbReference type="SAM" id="Phobius"/>
    </source>
</evidence>
<feature type="region of interest" description="Disordered" evidence="2">
    <location>
        <begin position="214"/>
        <end position="248"/>
    </location>
</feature>
<accession>A0ABM9VI44</accession>
<keyword evidence="3" id="KW-0812">Transmembrane</keyword>
<keyword evidence="3" id="KW-1133">Transmembrane helix</keyword>
<dbReference type="InterPro" id="IPR041219">
    <property type="entry name" value="Phage_lysozyme2"/>
</dbReference>
<organism evidence="5 6">
    <name type="scientific">Agrobacterium genomosp. 13 str. CFBP 6927</name>
    <dbReference type="NCBI Taxonomy" id="1183428"/>
    <lineage>
        <taxon>Bacteria</taxon>
        <taxon>Pseudomonadati</taxon>
        <taxon>Pseudomonadota</taxon>
        <taxon>Alphaproteobacteria</taxon>
        <taxon>Hyphomicrobiales</taxon>
        <taxon>Rhizobiaceae</taxon>
        <taxon>Rhizobium/Agrobacterium group</taxon>
        <taxon>Agrobacterium</taxon>
        <taxon>Agrobacterium tumefaciens complex</taxon>
    </lineage>
</organism>
<name>A0ABM9VI44_9HYPH</name>
<keyword evidence="1" id="KW-0175">Coiled coil</keyword>
<proteinExistence type="predicted"/>
<evidence type="ECO:0000256" key="2">
    <source>
        <dbReference type="SAM" id="MobiDB-lite"/>
    </source>
</evidence>
<evidence type="ECO:0000313" key="6">
    <source>
        <dbReference type="Proteomes" id="UP000191812"/>
    </source>
</evidence>
<dbReference type="Gene3D" id="1.10.530.10">
    <property type="match status" value="1"/>
</dbReference>
<keyword evidence="6" id="KW-1185">Reference proteome</keyword>
<dbReference type="RefSeq" id="WP_080833734.1">
    <property type="nucleotide sequence ID" value="NZ_LT009756.1"/>
</dbReference>
<feature type="domain" description="Phage tail lysozyme" evidence="4">
    <location>
        <begin position="256"/>
        <end position="388"/>
    </location>
</feature>
<gene>
    <name evidence="5" type="ORF">AGR13a_Cc90043</name>
</gene>
<evidence type="ECO:0000256" key="1">
    <source>
        <dbReference type="SAM" id="Coils"/>
    </source>
</evidence>
<protein>
    <recommendedName>
        <fullName evidence="4">Phage tail lysozyme domain-containing protein</fullName>
    </recommendedName>
</protein>